<evidence type="ECO:0000256" key="6">
    <source>
        <dbReference type="ARBA" id="ARBA00023002"/>
    </source>
</evidence>
<dbReference type="RefSeq" id="WP_236098994.1">
    <property type="nucleotide sequence ID" value="NZ_JAKGUD010000004.1"/>
</dbReference>
<evidence type="ECO:0000256" key="2">
    <source>
        <dbReference type="ARBA" id="ARBA00007870"/>
    </source>
</evidence>
<evidence type="ECO:0000256" key="3">
    <source>
        <dbReference type="ARBA" id="ARBA00013014"/>
    </source>
</evidence>
<comment type="pathway">
    <text evidence="1 9">Cofactor biosynthesis; (R)-pantothenate biosynthesis; (R)-pantoate from 3-methyl-2-oxobutanoate: step 2/2.</text>
</comment>
<evidence type="ECO:0000256" key="8">
    <source>
        <dbReference type="ARBA" id="ARBA00048793"/>
    </source>
</evidence>
<dbReference type="SUPFAM" id="SSF51735">
    <property type="entry name" value="NAD(P)-binding Rossmann-fold domains"/>
    <property type="match status" value="1"/>
</dbReference>
<evidence type="ECO:0000256" key="1">
    <source>
        <dbReference type="ARBA" id="ARBA00004994"/>
    </source>
</evidence>
<dbReference type="Pfam" id="PF08546">
    <property type="entry name" value="ApbA_C"/>
    <property type="match status" value="1"/>
</dbReference>
<evidence type="ECO:0000256" key="9">
    <source>
        <dbReference type="RuleBase" id="RU362068"/>
    </source>
</evidence>
<dbReference type="Proteomes" id="UP001200430">
    <property type="component" value="Unassembled WGS sequence"/>
</dbReference>
<keyword evidence="13" id="KW-1185">Reference proteome</keyword>
<evidence type="ECO:0000313" key="12">
    <source>
        <dbReference type="EMBL" id="MCF4142237.1"/>
    </source>
</evidence>
<dbReference type="InterPro" id="IPR013328">
    <property type="entry name" value="6PGD_dom2"/>
</dbReference>
<accession>A0ABS9EM13</accession>
<proteinExistence type="inferred from homology"/>
<evidence type="ECO:0000259" key="11">
    <source>
        <dbReference type="Pfam" id="PF08546"/>
    </source>
</evidence>
<evidence type="ECO:0000259" key="10">
    <source>
        <dbReference type="Pfam" id="PF02558"/>
    </source>
</evidence>
<dbReference type="InterPro" id="IPR003710">
    <property type="entry name" value="ApbA"/>
</dbReference>
<reference evidence="12 13" key="1">
    <citation type="submission" date="2022-01" db="EMBL/GenBank/DDBJ databases">
        <title>Dethiosulfovibrio faecalis sp. nov., a novel proteolytic, non-sulfur-reducing bacterium isolated from a marine aquaculture solid waste bioreactor.</title>
        <authorList>
            <person name="Grabowski S."/>
            <person name="Apolinario E."/>
            <person name="Schneider N."/>
            <person name="Marshall C.W."/>
            <person name="Sowers K.R."/>
        </authorList>
    </citation>
    <scope>NUCLEOTIDE SEQUENCE [LARGE SCALE GENOMIC DNA]</scope>
    <source>
        <strain evidence="12 13">DSM 12537</strain>
    </source>
</reference>
<comment type="catalytic activity">
    <reaction evidence="8 9">
        <text>(R)-pantoate + NADP(+) = 2-dehydropantoate + NADPH + H(+)</text>
        <dbReference type="Rhea" id="RHEA:16233"/>
        <dbReference type="ChEBI" id="CHEBI:11561"/>
        <dbReference type="ChEBI" id="CHEBI:15378"/>
        <dbReference type="ChEBI" id="CHEBI:15980"/>
        <dbReference type="ChEBI" id="CHEBI:57783"/>
        <dbReference type="ChEBI" id="CHEBI:58349"/>
        <dbReference type="EC" id="1.1.1.169"/>
    </reaction>
</comment>
<evidence type="ECO:0000256" key="5">
    <source>
        <dbReference type="ARBA" id="ARBA00022857"/>
    </source>
</evidence>
<feature type="domain" description="Ketopantoate reductase N-terminal" evidence="10">
    <location>
        <begin position="3"/>
        <end position="152"/>
    </location>
</feature>
<dbReference type="NCBIfam" id="TIGR00745">
    <property type="entry name" value="apbA_panE"/>
    <property type="match status" value="1"/>
</dbReference>
<dbReference type="Gene3D" id="3.40.50.720">
    <property type="entry name" value="NAD(P)-binding Rossmann-like Domain"/>
    <property type="match status" value="1"/>
</dbReference>
<dbReference type="InterPro" id="IPR050838">
    <property type="entry name" value="Ketopantoate_reductase"/>
</dbReference>
<keyword evidence="9" id="KW-0566">Pantothenate biosynthesis</keyword>
<organism evidence="12 13">
    <name type="scientific">Dethiosulfovibrio marinus</name>
    <dbReference type="NCBI Taxonomy" id="133532"/>
    <lineage>
        <taxon>Bacteria</taxon>
        <taxon>Thermotogati</taxon>
        <taxon>Synergistota</taxon>
        <taxon>Synergistia</taxon>
        <taxon>Synergistales</taxon>
        <taxon>Dethiosulfovibrionaceae</taxon>
        <taxon>Dethiosulfovibrio</taxon>
    </lineage>
</organism>
<dbReference type="Pfam" id="PF02558">
    <property type="entry name" value="ApbA"/>
    <property type="match status" value="1"/>
</dbReference>
<gene>
    <name evidence="12" type="ORF">L2W38_05375</name>
</gene>
<comment type="similarity">
    <text evidence="2 9">Belongs to the ketopantoate reductase family.</text>
</comment>
<dbReference type="InterPro" id="IPR013332">
    <property type="entry name" value="KPR_N"/>
</dbReference>
<dbReference type="InterPro" id="IPR013752">
    <property type="entry name" value="KPA_reductase"/>
</dbReference>
<sequence length="313" mass="32982">MKIAILGSGAMGCLYGGRLAEAGFDVTLVDVWKEHVEGINSDGLSIEGIGGKRIVKGIKAVIDPNRAGQVDLVVVFVKATLTKKAMEGALGLVGDGTRVLTLQNGLGNVEALSDIVGSDRLIAGTTAHGSTLLGPGSIKHAGEGITVIGNLSGKTDPFLEDLTAILEKAGFSVQTSENVMGLIWGKLIVNVGINALTAITGLRNGRLLDFPETKELMKMAVEEAIEVARRKGIVLSDPDPARHVEEVCRSTAENLSSMLQDVMNRRRTEIDAINGAVVAEAEKLGVPAPINRVLSALIKVRQLTYEETENQGG</sequence>
<dbReference type="InterPro" id="IPR036291">
    <property type="entry name" value="NAD(P)-bd_dom_sf"/>
</dbReference>
<dbReference type="Gene3D" id="1.10.1040.10">
    <property type="entry name" value="N-(1-d-carboxylethyl)-l-norvaline Dehydrogenase, domain 2"/>
    <property type="match status" value="1"/>
</dbReference>
<dbReference type="SUPFAM" id="SSF48179">
    <property type="entry name" value="6-phosphogluconate dehydrogenase C-terminal domain-like"/>
    <property type="match status" value="1"/>
</dbReference>
<dbReference type="EMBL" id="JAKGUD010000004">
    <property type="protein sequence ID" value="MCF4142237.1"/>
    <property type="molecule type" value="Genomic_DNA"/>
</dbReference>
<keyword evidence="5 9" id="KW-0521">NADP</keyword>
<name>A0ABS9EM13_9BACT</name>
<comment type="function">
    <text evidence="9">Catalyzes the NADPH-dependent reduction of ketopantoate into pantoic acid.</text>
</comment>
<keyword evidence="6 9" id="KW-0560">Oxidoreductase</keyword>
<evidence type="ECO:0000313" key="13">
    <source>
        <dbReference type="Proteomes" id="UP001200430"/>
    </source>
</evidence>
<feature type="domain" description="Ketopantoate reductase C-terminal" evidence="11">
    <location>
        <begin position="178"/>
        <end position="301"/>
    </location>
</feature>
<dbReference type="EC" id="1.1.1.169" evidence="3 9"/>
<evidence type="ECO:0000256" key="4">
    <source>
        <dbReference type="ARBA" id="ARBA00019465"/>
    </source>
</evidence>
<dbReference type="PANTHER" id="PTHR43765:SF2">
    <property type="entry name" value="2-DEHYDROPANTOATE 2-REDUCTASE"/>
    <property type="match status" value="1"/>
</dbReference>
<dbReference type="PANTHER" id="PTHR43765">
    <property type="entry name" value="2-DEHYDROPANTOATE 2-REDUCTASE-RELATED"/>
    <property type="match status" value="1"/>
</dbReference>
<protein>
    <recommendedName>
        <fullName evidence="4 9">2-dehydropantoate 2-reductase</fullName>
        <ecNumber evidence="3 9">1.1.1.169</ecNumber>
    </recommendedName>
    <alternativeName>
        <fullName evidence="7 9">Ketopantoate reductase</fullName>
    </alternativeName>
</protein>
<comment type="caution">
    <text evidence="12">The sequence shown here is derived from an EMBL/GenBank/DDBJ whole genome shotgun (WGS) entry which is preliminary data.</text>
</comment>
<dbReference type="InterPro" id="IPR008927">
    <property type="entry name" value="6-PGluconate_DH-like_C_sf"/>
</dbReference>
<evidence type="ECO:0000256" key="7">
    <source>
        <dbReference type="ARBA" id="ARBA00032024"/>
    </source>
</evidence>